<keyword evidence="3" id="KW-0964">Secreted</keyword>
<feature type="region of interest" description="Disordered" evidence="7">
    <location>
        <begin position="194"/>
        <end position="233"/>
    </location>
</feature>
<evidence type="ECO:0000256" key="7">
    <source>
        <dbReference type="SAM" id="MobiDB-lite"/>
    </source>
</evidence>
<dbReference type="AlphaFoldDB" id="F1SWE9"/>
<comment type="subcellular location">
    <subcellularLocation>
        <location evidence="1">Secreted</location>
    </subcellularLocation>
</comment>
<evidence type="ECO:0000256" key="1">
    <source>
        <dbReference type="ARBA" id="ARBA00004613"/>
    </source>
</evidence>
<sequence length="233" mass="26218">MEILLMSRLLLLTLATLGLASQILGLEDPGRSHLYGEEGDEEDFSESNEDIFEETQRSANSGEEKEVGVRNMVKMSAPLVHRMPHASANLPLRFGRAFLEEAKSSPAFYSPLRYESAFDERIRKSVPNLPQRFGRYLASKRSIQPLANLPQRFGRAPSAGQFIQTLANLPQRFGRSIDLHKLCNFANTYAKGGQESGYGDKRMLDADNGPEEEQKEEGATQNNWNQNHNQMVM</sequence>
<dbReference type="GO" id="GO:0005102">
    <property type="term" value="F:signaling receptor binding"/>
    <property type="evidence" value="ECO:0007669"/>
    <property type="project" value="TreeGrafter"/>
</dbReference>
<reference evidence="9" key="1">
    <citation type="journal article" date="2011" name="J. Endocrinol.">
        <title>Identification, localization and expression of LPXRFamide peptides, and melatonin-dependent induction of their precursor mRNA in the newt brain.</title>
        <authorList>
            <person name="Chowdhury V.S."/>
            <person name="Ubuka T."/>
            <person name="Osugi T."/>
            <person name="Shimura T."/>
            <person name="Tsutsui K."/>
        </authorList>
    </citation>
    <scope>NUCLEOTIDE SEQUENCE</scope>
</reference>
<dbReference type="PANTHER" id="PTHR14403:SF6">
    <property type="entry name" value="PRO-FMRFAMIDE-RELATED NEUROPEPTIDE VF"/>
    <property type="match status" value="1"/>
</dbReference>
<dbReference type="GO" id="GO:0007218">
    <property type="term" value="P:neuropeptide signaling pathway"/>
    <property type="evidence" value="ECO:0007669"/>
    <property type="project" value="UniProtKB-KW"/>
</dbReference>
<comment type="similarity">
    <text evidence="2">Belongs to the FARP (FMRFamide related peptide) family.</text>
</comment>
<evidence type="ECO:0000313" key="9">
    <source>
        <dbReference type="EMBL" id="BAJ78290.1"/>
    </source>
</evidence>
<feature type="compositionally biased region" description="Acidic residues" evidence="7">
    <location>
        <begin position="37"/>
        <end position="53"/>
    </location>
</feature>
<evidence type="ECO:0000256" key="8">
    <source>
        <dbReference type="SAM" id="SignalP"/>
    </source>
</evidence>
<feature type="chain" id="PRO_5003275705" evidence="8">
    <location>
        <begin position="21"/>
        <end position="233"/>
    </location>
</feature>
<dbReference type="GO" id="GO:0005576">
    <property type="term" value="C:extracellular region"/>
    <property type="evidence" value="ECO:0007669"/>
    <property type="project" value="UniProtKB-SubCell"/>
</dbReference>
<evidence type="ECO:0000256" key="3">
    <source>
        <dbReference type="ARBA" id="ARBA00022525"/>
    </source>
</evidence>
<evidence type="ECO:0000256" key="4">
    <source>
        <dbReference type="ARBA" id="ARBA00022729"/>
    </source>
</evidence>
<evidence type="ECO:0000256" key="2">
    <source>
        <dbReference type="ARBA" id="ARBA00006356"/>
    </source>
</evidence>
<evidence type="ECO:0000256" key="5">
    <source>
        <dbReference type="ARBA" id="ARBA00022815"/>
    </source>
</evidence>
<keyword evidence="5" id="KW-0027">Amidation</keyword>
<feature type="region of interest" description="Disordered" evidence="7">
    <location>
        <begin position="34"/>
        <end position="67"/>
    </location>
</feature>
<evidence type="ECO:0000256" key="6">
    <source>
        <dbReference type="ARBA" id="ARBA00023320"/>
    </source>
</evidence>
<name>F1SWE9_CYNPY</name>
<feature type="compositionally biased region" description="Polar residues" evidence="7">
    <location>
        <begin position="219"/>
        <end position="233"/>
    </location>
</feature>
<proteinExistence type="evidence at transcript level"/>
<protein>
    <submittedName>
        <fullName evidence="9">LPXRFa peptide</fullName>
    </submittedName>
</protein>
<dbReference type="EMBL" id="AB537567">
    <property type="protein sequence ID" value="BAJ78290.1"/>
    <property type="molecule type" value="mRNA"/>
</dbReference>
<dbReference type="GO" id="GO:0032277">
    <property type="term" value="P:negative regulation of gonadotropin secretion"/>
    <property type="evidence" value="ECO:0007669"/>
    <property type="project" value="TreeGrafter"/>
</dbReference>
<organism evidence="9">
    <name type="scientific">Cynops pyrrhogaster</name>
    <name type="common">Japanese fire-bellied newt</name>
    <name type="synonym">Molge pyrrhogaster</name>
    <dbReference type="NCBI Taxonomy" id="8330"/>
    <lineage>
        <taxon>Eukaryota</taxon>
        <taxon>Metazoa</taxon>
        <taxon>Chordata</taxon>
        <taxon>Craniata</taxon>
        <taxon>Vertebrata</taxon>
        <taxon>Euteleostomi</taxon>
        <taxon>Amphibia</taxon>
        <taxon>Batrachia</taxon>
        <taxon>Caudata</taxon>
        <taxon>Salamandroidea</taxon>
        <taxon>Salamandridae</taxon>
        <taxon>Pleurodelinae</taxon>
        <taxon>Cynops</taxon>
    </lineage>
</organism>
<keyword evidence="6" id="KW-0527">Neuropeptide</keyword>
<accession>F1SWE9</accession>
<feature type="signal peptide" evidence="8">
    <location>
        <begin position="1"/>
        <end position="20"/>
    </location>
</feature>
<keyword evidence="4 8" id="KW-0732">Signal</keyword>
<dbReference type="InterPro" id="IPR026297">
    <property type="entry name" value="FMRFamide-related/fGRP"/>
</dbReference>
<dbReference type="PANTHER" id="PTHR14403">
    <property type="entry name" value="RFAMIDE PEPTIDE GONADOTROPIN INHIBITORY HORMONE"/>
    <property type="match status" value="1"/>
</dbReference>